<organism evidence="1 2">
    <name type="scientific">Pseudomonas asiatica</name>
    <dbReference type="NCBI Taxonomy" id="2219225"/>
    <lineage>
        <taxon>Bacteria</taxon>
        <taxon>Pseudomonadati</taxon>
        <taxon>Pseudomonadota</taxon>
        <taxon>Gammaproteobacteria</taxon>
        <taxon>Pseudomonadales</taxon>
        <taxon>Pseudomonadaceae</taxon>
        <taxon>Pseudomonas</taxon>
    </lineage>
</organism>
<sequence>MPLEELQAAQSQFDLIKRYLAKELNLTQALEQAGVSNGTFYRNIKFYDEEIGPASLLRMKRGNKKGSRRLIKDVDDVIKQAIKEAYIGKSATIGKS</sequence>
<accession>A0A9X4DFP5</accession>
<reference evidence="1" key="1">
    <citation type="submission" date="2022-07" db="EMBL/GenBank/DDBJ databases">
        <title>Multi-strain Analysis of Pseudomonas putida Reveals Metabolic and Genetic Diversity.</title>
        <authorList>
            <person name="Monk J.M."/>
        </authorList>
    </citation>
    <scope>NUCLEOTIDE SEQUENCE</scope>
    <source>
        <strain evidence="1">17633</strain>
    </source>
</reference>
<dbReference type="Proteomes" id="UP001150728">
    <property type="component" value="Unassembled WGS sequence"/>
</dbReference>
<evidence type="ECO:0000313" key="2">
    <source>
        <dbReference type="Proteomes" id="UP001150728"/>
    </source>
</evidence>
<comment type="caution">
    <text evidence="1">The sequence shown here is derived from an EMBL/GenBank/DDBJ whole genome shotgun (WGS) entry which is preliminary data.</text>
</comment>
<dbReference type="RefSeq" id="WP_274121126.1">
    <property type="nucleotide sequence ID" value="NZ_JANIAM010000042.1"/>
</dbReference>
<proteinExistence type="predicted"/>
<dbReference type="EMBL" id="JANIAM010000042">
    <property type="protein sequence ID" value="MDD2115712.1"/>
    <property type="molecule type" value="Genomic_DNA"/>
</dbReference>
<name>A0A9X4DFP5_9PSED</name>
<protein>
    <recommendedName>
        <fullName evidence="3">Helix-turn-helix domain-containing protein</fullName>
    </recommendedName>
</protein>
<evidence type="ECO:0000313" key="1">
    <source>
        <dbReference type="EMBL" id="MDD2115712.1"/>
    </source>
</evidence>
<evidence type="ECO:0008006" key="3">
    <source>
        <dbReference type="Google" id="ProtNLM"/>
    </source>
</evidence>
<dbReference type="AlphaFoldDB" id="A0A9X4DFP5"/>
<gene>
    <name evidence="1" type="ORF">NP554_28360</name>
</gene>